<reference evidence="4" key="1">
    <citation type="journal article" date="2020" name="G3 (Bethesda)">
        <title>High-Quality Assemblies for Three Invasive Social Wasps from the &lt;i&gt;Vespula&lt;/i&gt; Genus.</title>
        <authorList>
            <person name="Harrop T.W.R."/>
            <person name="Guhlin J."/>
            <person name="McLaughlin G.M."/>
            <person name="Permina E."/>
            <person name="Stockwell P."/>
            <person name="Gilligan J."/>
            <person name="Le Lec M.F."/>
            <person name="Gruber M.A.M."/>
            <person name="Quinn O."/>
            <person name="Lovegrove M."/>
            <person name="Duncan E.J."/>
            <person name="Remnant E.J."/>
            <person name="Van Eeckhoven J."/>
            <person name="Graham B."/>
            <person name="Knapp R.A."/>
            <person name="Langford K.W."/>
            <person name="Kronenberg Z."/>
            <person name="Press M.O."/>
            <person name="Eacker S.M."/>
            <person name="Wilson-Rankin E.E."/>
            <person name="Purcell J."/>
            <person name="Lester P.J."/>
            <person name="Dearden P.K."/>
        </authorList>
    </citation>
    <scope>NUCLEOTIDE SEQUENCE</scope>
    <source>
        <strain evidence="4">Linc-1</strain>
    </source>
</reference>
<keyword evidence="2" id="KW-0472">Membrane</keyword>
<dbReference type="PANTHER" id="PTHR34761:SF1">
    <property type="entry name" value="NUCLEOLUS AND NEURAL PROGENITOR PROTEIN"/>
    <property type="match status" value="1"/>
</dbReference>
<dbReference type="InterPro" id="IPR027951">
    <property type="entry name" value="Nepro_N"/>
</dbReference>
<dbReference type="Proteomes" id="UP000617340">
    <property type="component" value="Unassembled WGS sequence"/>
</dbReference>
<sequence>MEAIWNRVHIEHPPNITWRIETQKFDIVGLQTTLKHIIKDLESQNDIHVEAAMLSRLIYRMKCKFRNDKGFKNMEKVNRALLNYLNLALEKEYKSFKSYIELNDMFVTLPSKQMLEYILVRTQGFAKLLARVEEVAKCAGTFLRTRIILGHAWTVTLVAYAIISRIWVLSKYLVKRSCIWYNELYQFLSSFKTIGLPWLSKKDNLPSDLKTWLALPWLDENESSIPEENILKDKMFKLIELQDDNLDTDLTFDFKDKLIELETTDSICDISENISKPSISKNVGELSIHMDDDLGEVVNRSSCALNLNKRKRKEKKSIEKQKQSINNEEHESDTKQIVTFKSKKQKQKEEKSSSLLNIRKITLCQLEPKANKNKKKKKLI</sequence>
<feature type="domain" description="Nucleolus and neural progenitor protein-like N-terminal" evidence="3">
    <location>
        <begin position="5"/>
        <end position="185"/>
    </location>
</feature>
<evidence type="ECO:0000259" key="3">
    <source>
        <dbReference type="Pfam" id="PF14780"/>
    </source>
</evidence>
<dbReference type="PANTHER" id="PTHR34761">
    <property type="entry name" value="NUCLEOLUS AND NEURAL PROGENITOR PROTEIN"/>
    <property type="match status" value="1"/>
</dbReference>
<evidence type="ECO:0000256" key="2">
    <source>
        <dbReference type="SAM" id="Phobius"/>
    </source>
</evidence>
<keyword evidence="2" id="KW-1133">Transmembrane helix</keyword>
<evidence type="ECO:0000313" key="4">
    <source>
        <dbReference type="EMBL" id="KAF7397399.1"/>
    </source>
</evidence>
<dbReference type="GO" id="GO:0045747">
    <property type="term" value="P:positive regulation of Notch signaling pathway"/>
    <property type="evidence" value="ECO:0007669"/>
    <property type="project" value="TreeGrafter"/>
</dbReference>
<dbReference type="Pfam" id="PF14780">
    <property type="entry name" value="NEPRO_N"/>
    <property type="match status" value="1"/>
</dbReference>
<comment type="caution">
    <text evidence="4">The sequence shown here is derived from an EMBL/GenBank/DDBJ whole genome shotgun (WGS) entry which is preliminary data.</text>
</comment>
<dbReference type="EMBL" id="JACSDZ010000008">
    <property type="protein sequence ID" value="KAF7397399.1"/>
    <property type="molecule type" value="Genomic_DNA"/>
</dbReference>
<feature type="region of interest" description="Disordered" evidence="1">
    <location>
        <begin position="313"/>
        <end position="353"/>
    </location>
</feature>
<dbReference type="InterPro" id="IPR052835">
    <property type="entry name" value="Nepro"/>
</dbReference>
<feature type="transmembrane region" description="Helical" evidence="2">
    <location>
        <begin position="147"/>
        <end position="168"/>
    </location>
</feature>
<dbReference type="GO" id="GO:0005634">
    <property type="term" value="C:nucleus"/>
    <property type="evidence" value="ECO:0007669"/>
    <property type="project" value="TreeGrafter"/>
</dbReference>
<feature type="compositionally biased region" description="Basic and acidic residues" evidence="1">
    <location>
        <begin position="316"/>
        <end position="334"/>
    </location>
</feature>
<organism evidence="4 5">
    <name type="scientific">Vespula germanica</name>
    <name type="common">German yellow jacket</name>
    <name type="synonym">Paravespula germanica</name>
    <dbReference type="NCBI Taxonomy" id="30212"/>
    <lineage>
        <taxon>Eukaryota</taxon>
        <taxon>Metazoa</taxon>
        <taxon>Ecdysozoa</taxon>
        <taxon>Arthropoda</taxon>
        <taxon>Hexapoda</taxon>
        <taxon>Insecta</taxon>
        <taxon>Pterygota</taxon>
        <taxon>Neoptera</taxon>
        <taxon>Endopterygota</taxon>
        <taxon>Hymenoptera</taxon>
        <taxon>Apocrita</taxon>
        <taxon>Aculeata</taxon>
        <taxon>Vespoidea</taxon>
        <taxon>Vespidae</taxon>
        <taxon>Vespinae</taxon>
        <taxon>Vespula</taxon>
    </lineage>
</organism>
<proteinExistence type="predicted"/>
<gene>
    <name evidence="4" type="ORF">HZH68_008621</name>
</gene>
<dbReference type="AlphaFoldDB" id="A0A834N766"/>
<accession>A0A834N766</accession>
<keyword evidence="2" id="KW-0812">Transmembrane</keyword>
<keyword evidence="5" id="KW-1185">Reference proteome</keyword>
<evidence type="ECO:0000256" key="1">
    <source>
        <dbReference type="SAM" id="MobiDB-lite"/>
    </source>
</evidence>
<evidence type="ECO:0000313" key="5">
    <source>
        <dbReference type="Proteomes" id="UP000617340"/>
    </source>
</evidence>
<name>A0A834N766_VESGE</name>
<protein>
    <recommendedName>
        <fullName evidence="3">Nucleolus and neural progenitor protein-like N-terminal domain-containing protein</fullName>
    </recommendedName>
</protein>